<evidence type="ECO:0000313" key="10">
    <source>
        <dbReference type="EMBL" id="KAG5684493.1"/>
    </source>
</evidence>
<proteinExistence type="inferred from homology"/>
<keyword evidence="11" id="KW-1185">Reference proteome</keyword>
<dbReference type="AlphaFoldDB" id="A0A9J6CR49"/>
<evidence type="ECO:0000256" key="2">
    <source>
        <dbReference type="ARBA" id="ARBA00022723"/>
    </source>
</evidence>
<keyword evidence="5 8" id="KW-0862">Zinc</keyword>
<keyword evidence="4 8" id="KW-0863">Zinc-finger</keyword>
<reference evidence="10" key="1">
    <citation type="submission" date="2021-03" db="EMBL/GenBank/DDBJ databases">
        <title>Chromosome level genome of the anhydrobiotic midge Polypedilum vanderplanki.</title>
        <authorList>
            <person name="Yoshida Y."/>
            <person name="Kikawada T."/>
            <person name="Gusev O."/>
        </authorList>
    </citation>
    <scope>NUCLEOTIDE SEQUENCE</scope>
    <source>
        <strain evidence="10">NIAS01</strain>
        <tissue evidence="10">Whole body or cell culture</tissue>
    </source>
</reference>
<comment type="similarity">
    <text evidence="7">Belongs to the muscleblind family.</text>
</comment>
<evidence type="ECO:0000256" key="8">
    <source>
        <dbReference type="PROSITE-ProRule" id="PRU00723"/>
    </source>
</evidence>
<comment type="caution">
    <text evidence="10">The sequence shown here is derived from an EMBL/GenBank/DDBJ whole genome shotgun (WGS) entry which is preliminary data.</text>
</comment>
<evidence type="ECO:0000256" key="7">
    <source>
        <dbReference type="ARBA" id="ARBA00038226"/>
    </source>
</evidence>
<dbReference type="Gene3D" id="3.30.1370.210">
    <property type="match status" value="1"/>
</dbReference>
<dbReference type="InterPro" id="IPR000571">
    <property type="entry name" value="Znf_CCCH"/>
</dbReference>
<dbReference type="Proteomes" id="UP001107558">
    <property type="component" value="Chromosome 1"/>
</dbReference>
<evidence type="ECO:0000259" key="9">
    <source>
        <dbReference type="PROSITE" id="PS50103"/>
    </source>
</evidence>
<dbReference type="GO" id="GO:0043484">
    <property type="term" value="P:regulation of RNA splicing"/>
    <property type="evidence" value="ECO:0007669"/>
    <property type="project" value="TreeGrafter"/>
</dbReference>
<dbReference type="Pfam" id="PF22628">
    <property type="entry name" value="zf-CCCH_10"/>
    <property type="match status" value="1"/>
</dbReference>
<dbReference type="GO" id="GO:0008270">
    <property type="term" value="F:zinc ion binding"/>
    <property type="evidence" value="ECO:0007669"/>
    <property type="project" value="UniProtKB-KW"/>
</dbReference>
<protein>
    <recommendedName>
        <fullName evidence="9">C3H1-type domain-containing protein</fullName>
    </recommendedName>
</protein>
<feature type="zinc finger region" description="C3H1-type" evidence="8">
    <location>
        <begin position="18"/>
        <end position="46"/>
    </location>
</feature>
<keyword evidence="3" id="KW-0677">Repeat</keyword>
<evidence type="ECO:0000256" key="5">
    <source>
        <dbReference type="ARBA" id="ARBA00022833"/>
    </source>
</evidence>
<dbReference type="GO" id="GO:0003723">
    <property type="term" value="F:RNA binding"/>
    <property type="evidence" value="ECO:0007669"/>
    <property type="project" value="TreeGrafter"/>
</dbReference>
<dbReference type="OrthoDB" id="6285980at2759"/>
<feature type="zinc finger region" description="C3H1-type" evidence="8">
    <location>
        <begin position="52"/>
        <end position="80"/>
    </location>
</feature>
<keyword evidence="6" id="KW-0539">Nucleus</keyword>
<evidence type="ECO:0000313" key="11">
    <source>
        <dbReference type="Proteomes" id="UP001107558"/>
    </source>
</evidence>
<gene>
    <name evidence="10" type="ORF">PVAND_013723</name>
</gene>
<evidence type="ECO:0000256" key="3">
    <source>
        <dbReference type="ARBA" id="ARBA00022737"/>
    </source>
</evidence>
<dbReference type="EMBL" id="JADBJN010000001">
    <property type="protein sequence ID" value="KAG5684493.1"/>
    <property type="molecule type" value="Genomic_DNA"/>
</dbReference>
<evidence type="ECO:0000256" key="6">
    <source>
        <dbReference type="ARBA" id="ARBA00023242"/>
    </source>
</evidence>
<feature type="domain" description="C3H1-type" evidence="9">
    <location>
        <begin position="18"/>
        <end position="46"/>
    </location>
</feature>
<dbReference type="InterPro" id="IPR054429">
    <property type="entry name" value="Znf-CCCH_Muscleblind-like"/>
</dbReference>
<sequence length="475" mass="51297">MAAMVNMSNLLNGKDSRWLQLEVCREFQRNKCSRPDTECKFAHPPANVEVQNGRVTACYDSIKGRCQREKPPCKYFHPPQHLKDQLLINGRNHLALKNALMQQMGMAPPTPTPAIIPSPLQPMTANRFLPASNPYNPYFTTGALLPTAIIGPEHAATALASTTPIPQAVPLAAATTNNAVQPQKRTDRIQMFPGMLPYKRPAPDKPTGIPAVYHQPSAAAYQQLIQLQSAQQSAAAAYVPVSCKYKNSNSNHASIANNTIYPNIAPSKNTFNTAAIPNANNLHTHSPNLNLYSIACSESNNLNFINQLTMNKTISTAITSISNNNNNNDNLNNNNKTIITMTNNNDKMTLQLDKKNNDYFASTINDNIPITSTSTFFADADALFTPTAHQNSINQSSPSSKAIIIPSNLDNIKLAVATSNCTATAVAASDDGDDTENVLSLQNTKNANVNGNGHDANVVVSTSSNGNNTSSSNLN</sequence>
<evidence type="ECO:0000256" key="4">
    <source>
        <dbReference type="ARBA" id="ARBA00022771"/>
    </source>
</evidence>
<dbReference type="SMART" id="SM00356">
    <property type="entry name" value="ZnF_C3H1"/>
    <property type="match status" value="2"/>
</dbReference>
<feature type="domain" description="C3H1-type" evidence="9">
    <location>
        <begin position="52"/>
        <end position="80"/>
    </location>
</feature>
<name>A0A9J6CR49_POLVA</name>
<dbReference type="PROSITE" id="PS50103">
    <property type="entry name" value="ZF_C3H1"/>
    <property type="match status" value="2"/>
</dbReference>
<keyword evidence="2 8" id="KW-0479">Metal-binding</keyword>
<organism evidence="10 11">
    <name type="scientific">Polypedilum vanderplanki</name>
    <name type="common">Sleeping chironomid midge</name>
    <dbReference type="NCBI Taxonomy" id="319348"/>
    <lineage>
        <taxon>Eukaryota</taxon>
        <taxon>Metazoa</taxon>
        <taxon>Ecdysozoa</taxon>
        <taxon>Arthropoda</taxon>
        <taxon>Hexapoda</taxon>
        <taxon>Insecta</taxon>
        <taxon>Pterygota</taxon>
        <taxon>Neoptera</taxon>
        <taxon>Endopterygota</taxon>
        <taxon>Diptera</taxon>
        <taxon>Nematocera</taxon>
        <taxon>Chironomoidea</taxon>
        <taxon>Chironomidae</taxon>
        <taxon>Chironominae</taxon>
        <taxon>Polypedilum</taxon>
        <taxon>Polypedilum</taxon>
    </lineage>
</organism>
<dbReference type="PANTHER" id="PTHR12675:SF12">
    <property type="entry name" value="PROTEIN MUSCLEBLIND"/>
    <property type="match status" value="1"/>
</dbReference>
<dbReference type="GO" id="GO:0005737">
    <property type="term" value="C:cytoplasm"/>
    <property type="evidence" value="ECO:0007669"/>
    <property type="project" value="TreeGrafter"/>
</dbReference>
<accession>A0A9J6CR49</accession>
<evidence type="ECO:0000256" key="1">
    <source>
        <dbReference type="ARBA" id="ARBA00004123"/>
    </source>
</evidence>
<dbReference type="GO" id="GO:0005654">
    <property type="term" value="C:nucleoplasm"/>
    <property type="evidence" value="ECO:0007669"/>
    <property type="project" value="TreeGrafter"/>
</dbReference>
<comment type="subcellular location">
    <subcellularLocation>
        <location evidence="1">Nucleus</location>
    </subcellularLocation>
</comment>
<dbReference type="PANTHER" id="PTHR12675">
    <property type="entry name" value="MUSCLEBLIND-LIKE PROTEIN"/>
    <property type="match status" value="1"/>
</dbReference>
<dbReference type="FunFam" id="3.30.1370.210:FF:000005">
    <property type="entry name" value="Muscleblind, isoform M"/>
    <property type="match status" value="1"/>
</dbReference>